<dbReference type="GO" id="GO:0042910">
    <property type="term" value="F:xenobiotic transmembrane transporter activity"/>
    <property type="evidence" value="ECO:0007669"/>
    <property type="project" value="InterPro"/>
</dbReference>
<dbReference type="GO" id="GO:0016020">
    <property type="term" value="C:membrane"/>
    <property type="evidence" value="ECO:0007669"/>
    <property type="project" value="UniProtKB-SubCell"/>
</dbReference>
<dbReference type="Proteomes" id="UP001280121">
    <property type="component" value="Unassembled WGS sequence"/>
</dbReference>
<feature type="transmembrane region" description="Helical" evidence="7">
    <location>
        <begin position="129"/>
        <end position="149"/>
    </location>
</feature>
<feature type="transmembrane region" description="Helical" evidence="7">
    <location>
        <begin position="391"/>
        <end position="412"/>
    </location>
</feature>
<accession>A0AAD9TGG1</accession>
<keyword evidence="10" id="KW-1185">Reference proteome</keyword>
<keyword evidence="4 7" id="KW-0812">Transmembrane</keyword>
<dbReference type="PANTHER" id="PTHR11206">
    <property type="entry name" value="MULTIDRUG RESISTANCE PROTEIN"/>
    <property type="match status" value="1"/>
</dbReference>
<feature type="transmembrane region" description="Helical" evidence="7">
    <location>
        <begin position="308"/>
        <end position="327"/>
    </location>
</feature>
<feature type="region of interest" description="Disordered" evidence="8">
    <location>
        <begin position="1"/>
        <end position="34"/>
    </location>
</feature>
<reference evidence="9" key="1">
    <citation type="journal article" date="2023" name="Plant J.">
        <title>Genome sequences and population genomics provide insights into the demographic history, inbreeding, and mutation load of two 'living fossil' tree species of Dipteronia.</title>
        <authorList>
            <person name="Feng Y."/>
            <person name="Comes H.P."/>
            <person name="Chen J."/>
            <person name="Zhu S."/>
            <person name="Lu R."/>
            <person name="Zhang X."/>
            <person name="Li P."/>
            <person name="Qiu J."/>
            <person name="Olsen K.M."/>
            <person name="Qiu Y."/>
        </authorList>
    </citation>
    <scope>NUCLEOTIDE SEQUENCE</scope>
    <source>
        <strain evidence="9">KIB01</strain>
    </source>
</reference>
<feature type="transmembrane region" description="Helical" evidence="7">
    <location>
        <begin position="87"/>
        <end position="108"/>
    </location>
</feature>
<feature type="transmembrane region" description="Helical" evidence="7">
    <location>
        <begin position="169"/>
        <end position="187"/>
    </location>
</feature>
<evidence type="ECO:0000256" key="6">
    <source>
        <dbReference type="ARBA" id="ARBA00023136"/>
    </source>
</evidence>
<feature type="transmembrane region" description="Helical" evidence="7">
    <location>
        <begin position="199"/>
        <end position="219"/>
    </location>
</feature>
<gene>
    <name evidence="9" type="ORF">Ddye_030108</name>
</gene>
<feature type="transmembrane region" description="Helical" evidence="7">
    <location>
        <begin position="424"/>
        <end position="445"/>
    </location>
</feature>
<dbReference type="GO" id="GO:1990961">
    <property type="term" value="P:xenobiotic detoxification by transmembrane export across the plasma membrane"/>
    <property type="evidence" value="ECO:0007669"/>
    <property type="project" value="InterPro"/>
</dbReference>
<dbReference type="EMBL" id="JANJYI010000009">
    <property type="protein sequence ID" value="KAK2635316.1"/>
    <property type="molecule type" value="Genomic_DNA"/>
</dbReference>
<dbReference type="Gene3D" id="1.10.10.60">
    <property type="entry name" value="Homeodomain-like"/>
    <property type="match status" value="1"/>
</dbReference>
<feature type="transmembrane region" description="Helical" evidence="7">
    <location>
        <begin position="451"/>
        <end position="472"/>
    </location>
</feature>
<evidence type="ECO:0000256" key="1">
    <source>
        <dbReference type="ARBA" id="ARBA00004141"/>
    </source>
</evidence>
<evidence type="ECO:0000256" key="2">
    <source>
        <dbReference type="ARBA" id="ARBA00010199"/>
    </source>
</evidence>
<dbReference type="AlphaFoldDB" id="A0AAD9TGG1"/>
<dbReference type="InterPro" id="IPR045069">
    <property type="entry name" value="MATE_euk"/>
</dbReference>
<feature type="transmembrane region" description="Helical" evidence="7">
    <location>
        <begin position="270"/>
        <end position="288"/>
    </location>
</feature>
<evidence type="ECO:0000256" key="3">
    <source>
        <dbReference type="ARBA" id="ARBA00022448"/>
    </source>
</evidence>
<comment type="subcellular location">
    <subcellularLocation>
        <location evidence="1">Membrane</location>
        <topology evidence="1">Multi-pass membrane protein</topology>
    </subcellularLocation>
</comment>
<keyword evidence="5 7" id="KW-1133">Transmembrane helix</keyword>
<name>A0AAD9TGG1_9ROSI</name>
<evidence type="ECO:0000256" key="4">
    <source>
        <dbReference type="ARBA" id="ARBA00022692"/>
    </source>
</evidence>
<dbReference type="NCBIfam" id="TIGR00797">
    <property type="entry name" value="matE"/>
    <property type="match status" value="1"/>
</dbReference>
<dbReference type="GO" id="GO:0015297">
    <property type="term" value="F:antiporter activity"/>
    <property type="evidence" value="ECO:0007669"/>
    <property type="project" value="InterPro"/>
</dbReference>
<dbReference type="InterPro" id="IPR002528">
    <property type="entry name" value="MATE_fam"/>
</dbReference>
<comment type="caution">
    <text evidence="9">The sequence shown here is derived from an EMBL/GenBank/DDBJ whole genome shotgun (WGS) entry which is preliminary data.</text>
</comment>
<keyword evidence="3" id="KW-0813">Transport</keyword>
<keyword evidence="6 7" id="KW-0472">Membrane</keyword>
<organism evidence="9 10">
    <name type="scientific">Dipteronia dyeriana</name>
    <dbReference type="NCBI Taxonomy" id="168575"/>
    <lineage>
        <taxon>Eukaryota</taxon>
        <taxon>Viridiplantae</taxon>
        <taxon>Streptophyta</taxon>
        <taxon>Embryophyta</taxon>
        <taxon>Tracheophyta</taxon>
        <taxon>Spermatophyta</taxon>
        <taxon>Magnoliopsida</taxon>
        <taxon>eudicotyledons</taxon>
        <taxon>Gunneridae</taxon>
        <taxon>Pentapetalae</taxon>
        <taxon>rosids</taxon>
        <taxon>malvids</taxon>
        <taxon>Sapindales</taxon>
        <taxon>Sapindaceae</taxon>
        <taxon>Hippocastanoideae</taxon>
        <taxon>Acereae</taxon>
        <taxon>Dipteronia</taxon>
    </lineage>
</organism>
<proteinExistence type="inferred from homology"/>
<comment type="similarity">
    <text evidence="2 7">Belongs to the multi antimicrobial extrusion (MATE) (TC 2.A.66.1) family.</text>
</comment>
<evidence type="ECO:0000313" key="10">
    <source>
        <dbReference type="Proteomes" id="UP001280121"/>
    </source>
</evidence>
<evidence type="ECO:0000256" key="5">
    <source>
        <dbReference type="ARBA" id="ARBA00022989"/>
    </source>
</evidence>
<evidence type="ECO:0000256" key="8">
    <source>
        <dbReference type="SAM" id="MobiDB-lite"/>
    </source>
</evidence>
<sequence>MRDTVTEMINMEESLSPPPSKSEEEEEEAKNTKNDRSITRDVLFAEVKRLGVIAGPMVAVTLSQYLLQVISVMMVGHLGELALSSTAIAISLSGVTGFSVLMGMASALETLSGQAYGAQQYSRIGTQTYTAIFSLFLVCLPITILWIYTGKLLFLIGQDPEISHEAGRFIIWLIPAIFAYAFLQPLIRYFQTQSLTFPMFVSSCVTLCLHIPLCWALVFKSGVGNIGAALSISISYWLNVIFLGVYMYFSLTCVKTRGSISMELFQGIGEFFKFAIPSALMICLEYWSFELLILMSGLLPNPQLETSVLSVCLNTVATFYTIPFGLGAAVSTRVSNELGAGNPTMARVAVYAVMLLAFIVAIIVSSILFASRHVFGYIFSNEKEVVDYVTTMAPLVCFSVIIDSFQGVLAGVARGCGWQHIGAFVNLGAFYLCGIPLAASLGFWVKLRGMGLWIGILAGELALIQLICTMVSESTLIAEQHKAFENALAIYNDKEMTEERWHNIVAAVGGGKKHYEKLVEDLKLIEAGEFDNLIF</sequence>
<evidence type="ECO:0000256" key="7">
    <source>
        <dbReference type="RuleBase" id="RU004914"/>
    </source>
</evidence>
<evidence type="ECO:0000313" key="9">
    <source>
        <dbReference type="EMBL" id="KAK2635316.1"/>
    </source>
</evidence>
<dbReference type="Pfam" id="PF01554">
    <property type="entry name" value="MatE"/>
    <property type="match status" value="2"/>
</dbReference>
<protein>
    <recommendedName>
        <fullName evidence="7">Protein DETOXIFICATION</fullName>
    </recommendedName>
    <alternativeName>
        <fullName evidence="7">Multidrug and toxic compound extrusion protein</fullName>
    </alternativeName>
</protein>
<feature type="transmembrane region" description="Helical" evidence="7">
    <location>
        <begin position="225"/>
        <end position="249"/>
    </location>
</feature>
<feature type="transmembrane region" description="Helical" evidence="7">
    <location>
        <begin position="348"/>
        <end position="371"/>
    </location>
</feature>
<dbReference type="CDD" id="cd13132">
    <property type="entry name" value="MATE_eukaryotic"/>
    <property type="match status" value="1"/>
</dbReference>
<feature type="transmembrane region" description="Helical" evidence="7">
    <location>
        <begin position="50"/>
        <end position="67"/>
    </location>
</feature>